<proteinExistence type="predicted"/>
<evidence type="ECO:0000313" key="2">
    <source>
        <dbReference type="EnsemblPlants" id="MELO3C030429.2.1"/>
    </source>
</evidence>
<accession>A0A9I9E8X5</accession>
<reference evidence="2" key="1">
    <citation type="submission" date="2023-03" db="UniProtKB">
        <authorList>
            <consortium name="EnsemblPlants"/>
        </authorList>
    </citation>
    <scope>IDENTIFICATION</scope>
</reference>
<feature type="transmembrane region" description="Helical" evidence="1">
    <location>
        <begin position="52"/>
        <end position="69"/>
    </location>
</feature>
<organism evidence="2">
    <name type="scientific">Cucumis melo</name>
    <name type="common">Muskmelon</name>
    <dbReference type="NCBI Taxonomy" id="3656"/>
    <lineage>
        <taxon>Eukaryota</taxon>
        <taxon>Viridiplantae</taxon>
        <taxon>Streptophyta</taxon>
        <taxon>Embryophyta</taxon>
        <taxon>Tracheophyta</taxon>
        <taxon>Spermatophyta</taxon>
        <taxon>Magnoliopsida</taxon>
        <taxon>eudicotyledons</taxon>
        <taxon>Gunneridae</taxon>
        <taxon>Pentapetalae</taxon>
        <taxon>rosids</taxon>
        <taxon>fabids</taxon>
        <taxon>Cucurbitales</taxon>
        <taxon>Cucurbitaceae</taxon>
        <taxon>Benincaseae</taxon>
        <taxon>Cucumis</taxon>
    </lineage>
</organism>
<keyword evidence="1" id="KW-1133">Transmembrane helix</keyword>
<dbReference type="Gramene" id="MELO3C030429.2.1">
    <property type="protein sequence ID" value="MELO3C030429.2.1"/>
    <property type="gene ID" value="MELO3C030429.2"/>
</dbReference>
<protein>
    <submittedName>
        <fullName evidence="2">Uncharacterized protein</fullName>
    </submittedName>
</protein>
<sequence length="157" mass="17833">MELEFVYKWFEKLKERIQSHSPPLNCVISSVLRPSSNGTFSVIRSLILRRGFGIYGILSVIVDLLFILHHSPAWVCFFTAAEQEVTVLIGGARLSDDKIEACLWFCMGSKKRSVKMREMKRGAEEAMEMKKRAYSGSCSVGLWIFGGERKMERVFGG</sequence>
<keyword evidence="1" id="KW-0812">Transmembrane</keyword>
<keyword evidence="1" id="KW-0472">Membrane</keyword>
<name>A0A9I9E8X5_CUCME</name>
<dbReference type="AlphaFoldDB" id="A0A9I9E8X5"/>
<dbReference type="EnsemblPlants" id="MELO3C030429.2.1">
    <property type="protein sequence ID" value="MELO3C030429.2.1"/>
    <property type="gene ID" value="MELO3C030429.2"/>
</dbReference>
<evidence type="ECO:0000256" key="1">
    <source>
        <dbReference type="SAM" id="Phobius"/>
    </source>
</evidence>